<reference evidence="1 2" key="1">
    <citation type="journal article" date="2012" name="PLoS Pathog.">
        <title>Diverse lifestyles and strategies of plant pathogenesis encoded in the genomes of eighteen Dothideomycetes fungi.</title>
        <authorList>
            <person name="Ohm R.A."/>
            <person name="Feau N."/>
            <person name="Henrissat B."/>
            <person name="Schoch C.L."/>
            <person name="Horwitz B.A."/>
            <person name="Barry K.W."/>
            <person name="Condon B.J."/>
            <person name="Copeland A.C."/>
            <person name="Dhillon B."/>
            <person name="Glaser F."/>
            <person name="Hesse C.N."/>
            <person name="Kosti I."/>
            <person name="LaButti K."/>
            <person name="Lindquist E.A."/>
            <person name="Lucas S."/>
            <person name="Salamov A.A."/>
            <person name="Bradshaw R.E."/>
            <person name="Ciuffetti L."/>
            <person name="Hamelin R.C."/>
            <person name="Kema G.H.J."/>
            <person name="Lawrence C."/>
            <person name="Scott J.A."/>
            <person name="Spatafora J.W."/>
            <person name="Turgeon B.G."/>
            <person name="de Wit P.J.G.M."/>
            <person name="Zhong S."/>
            <person name="Goodwin S.B."/>
            <person name="Grigoriev I.V."/>
        </authorList>
    </citation>
    <scope>NUCLEOTIDE SEQUENCE [LARGE SCALE GENOMIC DNA]</scope>
    <source>
        <strain evidence="1 2">UAMH 10762</strain>
    </source>
</reference>
<protein>
    <submittedName>
        <fullName evidence="1">Uncharacterized protein</fullName>
    </submittedName>
</protein>
<evidence type="ECO:0000313" key="1">
    <source>
        <dbReference type="EMBL" id="EMC96463.1"/>
    </source>
</evidence>
<organism evidence="1 2">
    <name type="scientific">Baudoinia panamericana (strain UAMH 10762)</name>
    <name type="common">Angels' share fungus</name>
    <name type="synonym">Baudoinia compniacensis (strain UAMH 10762)</name>
    <dbReference type="NCBI Taxonomy" id="717646"/>
    <lineage>
        <taxon>Eukaryota</taxon>
        <taxon>Fungi</taxon>
        <taxon>Dikarya</taxon>
        <taxon>Ascomycota</taxon>
        <taxon>Pezizomycotina</taxon>
        <taxon>Dothideomycetes</taxon>
        <taxon>Dothideomycetidae</taxon>
        <taxon>Mycosphaerellales</taxon>
        <taxon>Teratosphaeriaceae</taxon>
        <taxon>Baudoinia</taxon>
    </lineage>
</organism>
<dbReference type="RefSeq" id="XP_007676528.1">
    <property type="nucleotide sequence ID" value="XM_007678338.1"/>
</dbReference>
<dbReference type="KEGG" id="bcom:BAUCODRAFT_475807"/>
<keyword evidence="2" id="KW-1185">Reference proteome</keyword>
<accession>M2MY19</accession>
<dbReference type="EMBL" id="KB445555">
    <property type="protein sequence ID" value="EMC96463.1"/>
    <property type="molecule type" value="Genomic_DNA"/>
</dbReference>
<dbReference type="Proteomes" id="UP000011761">
    <property type="component" value="Unassembled WGS sequence"/>
</dbReference>
<dbReference type="HOGENOM" id="CLU_2670693_0_0_1"/>
<sequence length="75" mass="8185">MLLLLYPASPPYPRVFGFTYSANGYALQPFRSRSKRREDTRGSSTSAAPSLTFEAGRLTLSSGHGLRMPSLLCSS</sequence>
<proteinExistence type="predicted"/>
<name>M2MY19_BAUPA</name>
<gene>
    <name evidence="1" type="ORF">BAUCODRAFT_475807</name>
</gene>
<evidence type="ECO:0000313" key="2">
    <source>
        <dbReference type="Proteomes" id="UP000011761"/>
    </source>
</evidence>
<dbReference type="AlphaFoldDB" id="M2MY19"/>
<dbReference type="GeneID" id="19114718"/>